<proteinExistence type="predicted"/>
<protein>
    <submittedName>
        <fullName evidence="1">Uncharacterized protein</fullName>
    </submittedName>
</protein>
<gene>
    <name evidence="1" type="ORF">ACHHYP_06841</name>
</gene>
<comment type="caution">
    <text evidence="1">The sequence shown here is derived from an EMBL/GenBank/DDBJ whole genome shotgun (WGS) entry which is preliminary data.</text>
</comment>
<reference evidence="1 2" key="1">
    <citation type="journal article" date="2014" name="Genome Biol. Evol.">
        <title>The secreted proteins of Achlya hypogyna and Thraustotheca clavata identify the ancestral oomycete secretome and reveal gene acquisitions by horizontal gene transfer.</title>
        <authorList>
            <person name="Misner I."/>
            <person name="Blouin N."/>
            <person name="Leonard G."/>
            <person name="Richards T.A."/>
            <person name="Lane C.E."/>
        </authorList>
    </citation>
    <scope>NUCLEOTIDE SEQUENCE [LARGE SCALE GENOMIC DNA]</scope>
    <source>
        <strain evidence="1 2">ATCC 48635</strain>
    </source>
</reference>
<sequence length="360" mass="40469">MPLNLVGMGYVIDRTWHCPHCRSELQRDIYYKKQLGTMAFDVPLREVMAKCPHRRCLQPLSLEERRRVHLLDETITCSGCLKHLCYETFQIADFIRENPTIKYHGLKDRTCSKSDKLRYKREIPDDGRWPTFLAVVEAAVETLRSQFNDEFAWGSVKIDVMTKAALFRSQAIGAFPIDLVQAMHRDLRFVATITSNAAYWTKPEVIAAAVRRYEQFLPLCSSNTVDLAKLVPTVDIALIDRVQRTFHARFCAHSRAVTTIVRPPPSDLTPEAYIKTCAAWTKAYREAYSSYLPDGLTPKTMIKSGALLAVGDSQFHGVGRRFSASELTELGGKAPKTCSNATHGDLVLSVIGTPVLEDAA</sequence>
<dbReference type="EMBL" id="JNBR01001359">
    <property type="protein sequence ID" value="OQR88378.1"/>
    <property type="molecule type" value="Genomic_DNA"/>
</dbReference>
<name>A0A1V9YRI7_ACHHY</name>
<evidence type="ECO:0000313" key="2">
    <source>
        <dbReference type="Proteomes" id="UP000243579"/>
    </source>
</evidence>
<accession>A0A1V9YRI7</accession>
<dbReference type="InterPro" id="IPR009836">
    <property type="entry name" value="GRDP-like"/>
</dbReference>
<dbReference type="Pfam" id="PF07173">
    <property type="entry name" value="GRDP-like"/>
    <property type="match status" value="1"/>
</dbReference>
<dbReference type="OrthoDB" id="70373at2759"/>
<dbReference type="Proteomes" id="UP000243579">
    <property type="component" value="Unassembled WGS sequence"/>
</dbReference>
<organism evidence="1 2">
    <name type="scientific">Achlya hypogyna</name>
    <name type="common">Oomycete</name>
    <name type="synonym">Protoachlya hypogyna</name>
    <dbReference type="NCBI Taxonomy" id="1202772"/>
    <lineage>
        <taxon>Eukaryota</taxon>
        <taxon>Sar</taxon>
        <taxon>Stramenopiles</taxon>
        <taxon>Oomycota</taxon>
        <taxon>Saprolegniomycetes</taxon>
        <taxon>Saprolegniales</taxon>
        <taxon>Achlyaceae</taxon>
        <taxon>Achlya</taxon>
    </lineage>
</organism>
<dbReference type="AlphaFoldDB" id="A0A1V9YRI7"/>
<keyword evidence="2" id="KW-1185">Reference proteome</keyword>
<evidence type="ECO:0000313" key="1">
    <source>
        <dbReference type="EMBL" id="OQR88378.1"/>
    </source>
</evidence>